<dbReference type="GO" id="GO:0008374">
    <property type="term" value="F:O-acyltransferase activity"/>
    <property type="evidence" value="ECO:0007669"/>
    <property type="project" value="InterPro"/>
</dbReference>
<dbReference type="GO" id="GO:0005886">
    <property type="term" value="C:plasma membrane"/>
    <property type="evidence" value="ECO:0007669"/>
    <property type="project" value="TreeGrafter"/>
</dbReference>
<name>A0A7S0KAV2_9STRA</name>
<dbReference type="EMBL" id="HBEU01000773">
    <property type="protein sequence ID" value="CAD8574367.1"/>
    <property type="molecule type" value="Transcribed_RNA"/>
</dbReference>
<feature type="domain" description="O-acyltransferase WSD1 C-terminal" evidence="1">
    <location>
        <begin position="378"/>
        <end position="528"/>
    </location>
</feature>
<protein>
    <recommendedName>
        <fullName evidence="1">O-acyltransferase WSD1 C-terminal domain-containing protein</fullName>
    </recommendedName>
</protein>
<evidence type="ECO:0000259" key="1">
    <source>
        <dbReference type="Pfam" id="PF06974"/>
    </source>
</evidence>
<organism evidence="2">
    <name type="scientific">Leptocylindrus aporus</name>
    <dbReference type="NCBI Taxonomy" id="1398097"/>
    <lineage>
        <taxon>Eukaryota</taxon>
        <taxon>Sar</taxon>
        <taxon>Stramenopiles</taxon>
        <taxon>Ochrophyta</taxon>
        <taxon>Bacillariophyta</taxon>
        <taxon>Coscinodiscophyceae</taxon>
        <taxon>Chaetocerotophycidae</taxon>
        <taxon>Leptocylindrales</taxon>
        <taxon>Leptocylindraceae</taxon>
        <taxon>Leptocylindrus</taxon>
    </lineage>
</organism>
<evidence type="ECO:0000313" key="2">
    <source>
        <dbReference type="EMBL" id="CAD8574367.1"/>
    </source>
</evidence>
<dbReference type="AlphaFoldDB" id="A0A7S0KAV2"/>
<reference evidence="2" key="1">
    <citation type="submission" date="2021-01" db="EMBL/GenBank/DDBJ databases">
        <authorList>
            <person name="Corre E."/>
            <person name="Pelletier E."/>
            <person name="Niang G."/>
            <person name="Scheremetjew M."/>
            <person name="Finn R."/>
            <person name="Kale V."/>
            <person name="Holt S."/>
            <person name="Cochrane G."/>
            <person name="Meng A."/>
            <person name="Brown T."/>
            <person name="Cohen L."/>
        </authorList>
    </citation>
    <scope>NUCLEOTIDE SEQUENCE</scope>
    <source>
        <strain evidence="2">B651</strain>
    </source>
</reference>
<sequence length="538" mass="59548">MSANLAAATVRSFFHAGGNLSVAALATTVAAAGNYHSGYEKDTKCEAKIIQEPKLLRKRMTSIGRFSLKSETLQNPSIPTFFIGVRGKLNVEEMDEVWNRRDIMKKYDRLQSSVCEQDDRFFKLNNKSSFRDYASVTLHSSSPDPELYRKELQRRVEHFLLKPLDVHDRLWEMQMSTGKLGSSGAISRVKSKGGDFSSRTGENELETVMLFRSHHAMADGVSAATVVGEMADEAEEISQLIIEQMKLYKEKQKGKRKKMNTWQKLLKKLKLFFSILSALLRHSFLVLSSFDHPLASVLVGDEVVSRSVSWCDACEVDEAKKVAKALHPDATINDLFVSCVASAISRQLRSLNVSIPRKLNIVLPVHLSGGMILPGESMGNNIGAFVASLQTKHMPYGDNYSSISNLALVSDSISGVKRSPAPFVSWFFAKIASDYFPESVAKFLMSAANANAICVVSNVRIPFKGKFHLNGKPIESLNGFVPLPPGVPIGIAVQSYAGTLSLTVTADKRAVPDADKFLLWILEEYERMSALSKVKRDI</sequence>
<dbReference type="InterPro" id="IPR009721">
    <property type="entry name" value="O-acyltransferase_WSD1_C"/>
</dbReference>
<dbReference type="Pfam" id="PF06974">
    <property type="entry name" value="WS_DGAT_C"/>
    <property type="match status" value="1"/>
</dbReference>
<dbReference type="GO" id="GO:0019432">
    <property type="term" value="P:triglyceride biosynthetic process"/>
    <property type="evidence" value="ECO:0007669"/>
    <property type="project" value="TreeGrafter"/>
</dbReference>
<accession>A0A7S0KAV2</accession>
<gene>
    <name evidence="2" type="ORF">LDAN0322_LOCUS511</name>
</gene>
<proteinExistence type="predicted"/>
<dbReference type="InterPro" id="IPR045034">
    <property type="entry name" value="O-acyltransferase_WSD1-like"/>
</dbReference>
<dbReference type="PANTHER" id="PTHR31650">
    <property type="entry name" value="O-ACYLTRANSFERASE (WSD1-LIKE) FAMILY PROTEIN"/>
    <property type="match status" value="1"/>
</dbReference>
<dbReference type="PANTHER" id="PTHR31650:SF1">
    <property type="entry name" value="WAX ESTER SYNTHASE_DIACYLGLYCEROL ACYLTRANSFERASE 4-RELATED"/>
    <property type="match status" value="1"/>
</dbReference>